<evidence type="ECO:0000256" key="1">
    <source>
        <dbReference type="SAM" id="Coils"/>
    </source>
</evidence>
<keyword evidence="1" id="KW-0175">Coiled coil</keyword>
<protein>
    <submittedName>
        <fullName evidence="4">Prefoldin subunit 2</fullName>
    </submittedName>
</protein>
<evidence type="ECO:0000313" key="3">
    <source>
        <dbReference type="Proteomes" id="UP000268014"/>
    </source>
</evidence>
<evidence type="ECO:0000313" key="2">
    <source>
        <dbReference type="EMBL" id="VDO24927.1"/>
    </source>
</evidence>
<evidence type="ECO:0000313" key="4">
    <source>
        <dbReference type="WBParaSite" id="HPLM_0000511601-mRNA-1"/>
    </source>
</evidence>
<gene>
    <name evidence="2" type="ORF">HPLM_LOCUS5108</name>
</gene>
<reference evidence="4" key="1">
    <citation type="submission" date="2017-02" db="UniProtKB">
        <authorList>
            <consortium name="WormBaseParasite"/>
        </authorList>
    </citation>
    <scope>IDENTIFICATION</scope>
</reference>
<proteinExistence type="predicted"/>
<name>A0A0N4W593_HAEPC</name>
<feature type="coiled-coil region" evidence="1">
    <location>
        <begin position="5"/>
        <end position="46"/>
    </location>
</feature>
<accession>A0A0N4W593</accession>
<dbReference type="AlphaFoldDB" id="A0A0N4W593"/>
<keyword evidence="3" id="KW-1185">Reference proteome</keyword>
<organism evidence="4">
    <name type="scientific">Haemonchus placei</name>
    <name type="common">Barber's pole worm</name>
    <dbReference type="NCBI Taxonomy" id="6290"/>
    <lineage>
        <taxon>Eukaryota</taxon>
        <taxon>Metazoa</taxon>
        <taxon>Ecdysozoa</taxon>
        <taxon>Nematoda</taxon>
        <taxon>Chromadorea</taxon>
        <taxon>Rhabditida</taxon>
        <taxon>Rhabditina</taxon>
        <taxon>Rhabditomorpha</taxon>
        <taxon>Strongyloidea</taxon>
        <taxon>Trichostrongylidae</taxon>
        <taxon>Haemonchus</taxon>
    </lineage>
</organism>
<dbReference type="Proteomes" id="UP000268014">
    <property type="component" value="Unassembled WGS sequence"/>
</dbReference>
<dbReference type="EMBL" id="UZAF01016291">
    <property type="protein sequence ID" value="VDO24927.1"/>
    <property type="molecule type" value="Genomic_DNA"/>
</dbReference>
<dbReference type="WBParaSite" id="HPLM_0000511601-mRNA-1">
    <property type="protein sequence ID" value="HPLM_0000511601-mRNA-1"/>
    <property type="gene ID" value="HPLM_0000511601"/>
</dbReference>
<sequence>MSDELERLMEEDVALDTKMDEVQQELAQLRAQVLELTQQNQQQVRSTVTHCVPRLTKLQETPKSIAIILGDGEITSPEDLEKGLHRLLEPECKVIRKLLDRINELADGVVQKASEAHAKHSEE</sequence>
<reference evidence="2 3" key="2">
    <citation type="submission" date="2018-11" db="EMBL/GenBank/DDBJ databases">
        <authorList>
            <consortium name="Pathogen Informatics"/>
        </authorList>
    </citation>
    <scope>NUCLEOTIDE SEQUENCE [LARGE SCALE GENOMIC DNA]</scope>
    <source>
        <strain evidence="2 3">MHpl1</strain>
    </source>
</reference>